<dbReference type="Proteomes" id="UP000032250">
    <property type="component" value="Unassembled WGS sequence"/>
</dbReference>
<sequence>MRNVYHILINPKILNHEVPNLRQSVGWERRDNDYPALFKHCLFWAGLRDKNGSLIAFGYIVGPGIEHGYMEDIIVHPNYQGEGIGRALVQKLLKESQKRGISIVTVTFEEKNMPFYMSCGFNPCHGGVWRKK</sequence>
<dbReference type="PROSITE" id="PS51186">
    <property type="entry name" value="GNAT"/>
    <property type="match status" value="1"/>
</dbReference>
<evidence type="ECO:0000256" key="2">
    <source>
        <dbReference type="ARBA" id="ARBA00023315"/>
    </source>
</evidence>
<accession>A0A0D0ZUU9</accession>
<dbReference type="EMBL" id="JXSU01000007">
    <property type="protein sequence ID" value="KIS22463.1"/>
    <property type="molecule type" value="Genomic_DNA"/>
</dbReference>
<dbReference type="Pfam" id="PF00583">
    <property type="entry name" value="Acetyltransf_1"/>
    <property type="match status" value="1"/>
</dbReference>
<evidence type="ECO:0000313" key="4">
    <source>
        <dbReference type="EMBL" id="KIS22463.1"/>
    </source>
</evidence>
<dbReference type="CDD" id="cd04301">
    <property type="entry name" value="NAT_SF"/>
    <property type="match status" value="1"/>
</dbReference>
<gene>
    <name evidence="4" type="ORF">N495_02280</name>
</gene>
<dbReference type="PATRIC" id="fig|1379739.3.peg.760"/>
<dbReference type="GO" id="GO:0008080">
    <property type="term" value="F:N-acetyltransferase activity"/>
    <property type="evidence" value="ECO:0007669"/>
    <property type="project" value="InterPro"/>
</dbReference>
<name>A0A0D0ZUU9_CLOBO</name>
<dbReference type="HOGENOM" id="CLU_135063_0_0_9"/>
<dbReference type="AlphaFoldDB" id="A0A0D0ZUU9"/>
<keyword evidence="2" id="KW-0012">Acyltransferase</keyword>
<comment type="caution">
    <text evidence="4">The sequence shown here is derived from an EMBL/GenBank/DDBJ whole genome shotgun (WGS) entry which is preliminary data.</text>
</comment>
<keyword evidence="1 4" id="KW-0808">Transferase</keyword>
<evidence type="ECO:0000256" key="1">
    <source>
        <dbReference type="ARBA" id="ARBA00022679"/>
    </source>
</evidence>
<proteinExistence type="predicted"/>
<evidence type="ECO:0000259" key="3">
    <source>
        <dbReference type="PROSITE" id="PS51186"/>
    </source>
</evidence>
<feature type="domain" description="N-acetyltransferase" evidence="3">
    <location>
        <begin position="5"/>
        <end position="132"/>
    </location>
</feature>
<dbReference type="OrthoDB" id="7365228at2"/>
<dbReference type="InterPro" id="IPR045039">
    <property type="entry name" value="NSI-like"/>
</dbReference>
<protein>
    <submittedName>
        <fullName evidence="4">GNAT family acetyltransferase</fullName>
    </submittedName>
</protein>
<evidence type="ECO:0000313" key="5">
    <source>
        <dbReference type="Proteomes" id="UP000032250"/>
    </source>
</evidence>
<organism evidence="4 5">
    <name type="scientific">Clostridium botulinum B2 450</name>
    <dbReference type="NCBI Taxonomy" id="1379739"/>
    <lineage>
        <taxon>Bacteria</taxon>
        <taxon>Bacillati</taxon>
        <taxon>Bacillota</taxon>
        <taxon>Clostridia</taxon>
        <taxon>Eubacteriales</taxon>
        <taxon>Clostridiaceae</taxon>
        <taxon>Clostridium</taxon>
    </lineage>
</organism>
<dbReference type="PANTHER" id="PTHR43626:SF4">
    <property type="entry name" value="GCN5-RELATED N-ACETYLTRANSFERASE 2, CHLOROPLASTIC"/>
    <property type="match status" value="1"/>
</dbReference>
<dbReference type="GO" id="GO:0005737">
    <property type="term" value="C:cytoplasm"/>
    <property type="evidence" value="ECO:0007669"/>
    <property type="project" value="TreeGrafter"/>
</dbReference>
<dbReference type="InterPro" id="IPR016181">
    <property type="entry name" value="Acyl_CoA_acyltransferase"/>
</dbReference>
<dbReference type="Gene3D" id="3.40.630.30">
    <property type="match status" value="1"/>
</dbReference>
<dbReference type="InterPro" id="IPR000182">
    <property type="entry name" value="GNAT_dom"/>
</dbReference>
<dbReference type="RefSeq" id="WP_043031231.1">
    <property type="nucleotide sequence ID" value="NZ_JXSU01000007.1"/>
</dbReference>
<reference evidence="4 5" key="1">
    <citation type="submission" date="2014-06" db="EMBL/GenBank/DDBJ databases">
        <title>Genome characterization of distinct group I Clostridium botulinum lineages.</title>
        <authorList>
            <person name="Giordani F."/>
            <person name="Anselmo A."/>
            <person name="Fillo S."/>
            <person name="Palozzi A.M."/>
            <person name="Fortunato A."/>
            <person name="Gentile B."/>
            <person name="Ciammaruconi A."/>
            <person name="Anniballi F."/>
            <person name="De Medici D."/>
            <person name="Lista F."/>
        </authorList>
    </citation>
    <scope>NUCLEOTIDE SEQUENCE [LARGE SCALE GENOMIC DNA]</scope>
    <source>
        <strain evidence="4 5">B2 450</strain>
    </source>
</reference>
<dbReference type="PANTHER" id="PTHR43626">
    <property type="entry name" value="ACYL-COA N-ACYLTRANSFERASE"/>
    <property type="match status" value="1"/>
</dbReference>
<dbReference type="SUPFAM" id="SSF55729">
    <property type="entry name" value="Acyl-CoA N-acyltransferases (Nat)"/>
    <property type="match status" value="1"/>
</dbReference>